<evidence type="ECO:0000259" key="2">
    <source>
        <dbReference type="Pfam" id="PF21473"/>
    </source>
</evidence>
<feature type="region of interest" description="Disordered" evidence="1">
    <location>
        <begin position="1"/>
        <end position="26"/>
    </location>
</feature>
<dbReference type="AlphaFoldDB" id="A0ABD3DC43"/>
<protein>
    <recommendedName>
        <fullName evidence="2">Single-stranded DNA binding protein Ssb-like OB fold domain-containing protein</fullName>
    </recommendedName>
</protein>
<comment type="caution">
    <text evidence="3">The sequence shown here is derived from an EMBL/GenBank/DDBJ whole genome shotgun (WGS) entry which is preliminary data.</text>
</comment>
<evidence type="ECO:0000313" key="3">
    <source>
        <dbReference type="EMBL" id="KAL3639567.1"/>
    </source>
</evidence>
<reference evidence="4" key="1">
    <citation type="journal article" date="2024" name="IScience">
        <title>Strigolactones Initiate the Formation of Haustorium-like Structures in Castilleja.</title>
        <authorList>
            <person name="Buerger M."/>
            <person name="Peterson D."/>
            <person name="Chory J."/>
        </authorList>
    </citation>
    <scope>NUCLEOTIDE SEQUENCE [LARGE SCALE GENOMIC DNA]</scope>
</reference>
<dbReference type="Gene3D" id="2.40.50.140">
    <property type="entry name" value="Nucleic acid-binding proteins"/>
    <property type="match status" value="1"/>
</dbReference>
<gene>
    <name evidence="3" type="ORF">CASFOL_017474</name>
</gene>
<evidence type="ECO:0000256" key="1">
    <source>
        <dbReference type="SAM" id="MobiDB-lite"/>
    </source>
</evidence>
<evidence type="ECO:0000313" key="4">
    <source>
        <dbReference type="Proteomes" id="UP001632038"/>
    </source>
</evidence>
<proteinExistence type="predicted"/>
<keyword evidence="4" id="KW-1185">Reference proteome</keyword>
<dbReference type="SUPFAM" id="SSF50249">
    <property type="entry name" value="Nucleic acid-binding proteins"/>
    <property type="match status" value="1"/>
</dbReference>
<dbReference type="EMBL" id="JAVIJP010000018">
    <property type="protein sequence ID" value="KAL3639567.1"/>
    <property type="molecule type" value="Genomic_DNA"/>
</dbReference>
<accession>A0ABD3DC43</accession>
<sequence length="85" mass="9131">MATKSPPASTQQQNGDASAKNSGLRNPMFVSERVSANTVLDKKPPNSTFRGPQTQNTKIASFRIGDETGTILFTSRNEQGGYLKG</sequence>
<name>A0ABD3DC43_9LAMI</name>
<dbReference type="Proteomes" id="UP001632038">
    <property type="component" value="Unassembled WGS sequence"/>
</dbReference>
<feature type="domain" description="Single-stranded DNA binding protein Ssb-like OB fold" evidence="2">
    <location>
        <begin position="34"/>
        <end position="82"/>
    </location>
</feature>
<organism evidence="3 4">
    <name type="scientific">Castilleja foliolosa</name>
    <dbReference type="NCBI Taxonomy" id="1961234"/>
    <lineage>
        <taxon>Eukaryota</taxon>
        <taxon>Viridiplantae</taxon>
        <taxon>Streptophyta</taxon>
        <taxon>Embryophyta</taxon>
        <taxon>Tracheophyta</taxon>
        <taxon>Spermatophyta</taxon>
        <taxon>Magnoliopsida</taxon>
        <taxon>eudicotyledons</taxon>
        <taxon>Gunneridae</taxon>
        <taxon>Pentapetalae</taxon>
        <taxon>asterids</taxon>
        <taxon>lamiids</taxon>
        <taxon>Lamiales</taxon>
        <taxon>Orobanchaceae</taxon>
        <taxon>Pedicularideae</taxon>
        <taxon>Castillejinae</taxon>
        <taxon>Castilleja</taxon>
    </lineage>
</organism>
<dbReference type="InterPro" id="IPR012340">
    <property type="entry name" value="NA-bd_OB-fold"/>
</dbReference>
<dbReference type="InterPro" id="IPR048970">
    <property type="entry name" value="OB_Ssb-like"/>
</dbReference>
<dbReference type="Pfam" id="PF21473">
    <property type="entry name" value="OB_Ssb-like"/>
    <property type="match status" value="1"/>
</dbReference>
<feature type="compositionally biased region" description="Polar residues" evidence="1">
    <location>
        <begin position="1"/>
        <end position="24"/>
    </location>
</feature>